<dbReference type="PANTHER" id="PTHR34962:SF3">
    <property type="entry name" value="ABC SUBFAMILY C PROTEIN"/>
    <property type="match status" value="1"/>
</dbReference>
<keyword evidence="2" id="KW-1133">Transmembrane helix</keyword>
<proteinExistence type="predicted"/>
<keyword evidence="2" id="KW-0472">Membrane</keyword>
<sequence length="677" mass="74323">MKKCDFEWIFSGLIMIGYILILRTQIQGYETNTPPPPPPPPPSLAMAVAHCAATTTSSFVPLSYSTSPPPKKLVLSLSSISSPFPSKPTSRKNYLRLKLLKTLTKPYPNHLLPQSPPTSNPLIPLDSPEEQIDESEIQDFEISEKSGTSGVFSDDLGKFSTGSVIKVGLYLVGAFVFQTICAVWVFGSADSDYEDGNLDSKGKTSVLELGLNGDNEGKSSVLLNGSGNLLNAELGFEQGGIGYVGGSELEERIVEIQAMARDARESERLKSKANGLDNDGVVKTGIEKEVDSRLVKLRKRLQNSSEKLSPVFPVNFLIKDSEVEDGVDGGSLDPKDVNDPLMFKKKYQFRSPSAILRDKPKGFQGSEDHRSRSSAIEDEPIRVGSVDKDSVNLLDKEQQLGSVSLPLEEERKPSKEKSKSFQTTRKKLGKERAKTRLGKENGVAKPEPGIGATQETGLGRPKLRKSSILDAHNSHNQTKQIQRTTTVSNEHDTLPGNGMVRSREVGSKGAAAKVKGKQSDDKADLWWLTLPYVNVQVYRVTSMKESANPSCKKGNFRNPPLFYINFAIFMRRGHDGEGPKGLFTLKTTPYTKDRGDSSHIVAFQDRGDAANFCHLLQSFFEDLGDFSANIVPLTIKELDEAVRSDNKKVVVVKKGQLKLYAGQPLDEVEMALCSLVK</sequence>
<comment type="caution">
    <text evidence="3">The sequence shown here is derived from an EMBL/GenBank/DDBJ whole genome shotgun (WGS) entry which is preliminary data.</text>
</comment>
<feature type="compositionally biased region" description="Basic and acidic residues" evidence="1">
    <location>
        <begin position="408"/>
        <end position="419"/>
    </location>
</feature>
<feature type="transmembrane region" description="Helical" evidence="2">
    <location>
        <begin position="7"/>
        <end position="24"/>
    </location>
</feature>
<accession>A0A4S4E9G4</accession>
<dbReference type="EMBL" id="SDRB02006355">
    <property type="protein sequence ID" value="THG12768.1"/>
    <property type="molecule type" value="Genomic_DNA"/>
</dbReference>
<keyword evidence="2" id="KW-0812">Transmembrane</keyword>
<feature type="compositionally biased region" description="Basic and acidic residues" evidence="1">
    <location>
        <begin position="379"/>
        <end position="398"/>
    </location>
</feature>
<reference evidence="3 4" key="1">
    <citation type="journal article" date="2018" name="Proc. Natl. Acad. Sci. U.S.A.">
        <title>Draft genome sequence of Camellia sinensis var. sinensis provides insights into the evolution of the tea genome and tea quality.</title>
        <authorList>
            <person name="Wei C."/>
            <person name="Yang H."/>
            <person name="Wang S."/>
            <person name="Zhao J."/>
            <person name="Liu C."/>
            <person name="Gao L."/>
            <person name="Xia E."/>
            <person name="Lu Y."/>
            <person name="Tai Y."/>
            <person name="She G."/>
            <person name="Sun J."/>
            <person name="Cao H."/>
            <person name="Tong W."/>
            <person name="Gao Q."/>
            <person name="Li Y."/>
            <person name="Deng W."/>
            <person name="Jiang X."/>
            <person name="Wang W."/>
            <person name="Chen Q."/>
            <person name="Zhang S."/>
            <person name="Li H."/>
            <person name="Wu J."/>
            <person name="Wang P."/>
            <person name="Li P."/>
            <person name="Shi C."/>
            <person name="Zheng F."/>
            <person name="Jian J."/>
            <person name="Huang B."/>
            <person name="Shan D."/>
            <person name="Shi M."/>
            <person name="Fang C."/>
            <person name="Yue Y."/>
            <person name="Li F."/>
            <person name="Li D."/>
            <person name="Wei S."/>
            <person name="Han B."/>
            <person name="Jiang C."/>
            <person name="Yin Y."/>
            <person name="Xia T."/>
            <person name="Zhang Z."/>
            <person name="Bennetzen J.L."/>
            <person name="Zhao S."/>
            <person name="Wan X."/>
        </authorList>
    </citation>
    <scope>NUCLEOTIDE SEQUENCE [LARGE SCALE GENOMIC DNA]</scope>
    <source>
        <strain evidence="4">cv. Shuchazao</strain>
        <tissue evidence="3">Leaf</tissue>
    </source>
</reference>
<feature type="compositionally biased region" description="Basic and acidic residues" evidence="1">
    <location>
        <begin position="356"/>
        <end position="371"/>
    </location>
</feature>
<feature type="region of interest" description="Disordered" evidence="1">
    <location>
        <begin position="354"/>
        <end position="436"/>
    </location>
</feature>
<organism evidence="3 4">
    <name type="scientific">Camellia sinensis var. sinensis</name>
    <name type="common">China tea</name>
    <dbReference type="NCBI Taxonomy" id="542762"/>
    <lineage>
        <taxon>Eukaryota</taxon>
        <taxon>Viridiplantae</taxon>
        <taxon>Streptophyta</taxon>
        <taxon>Embryophyta</taxon>
        <taxon>Tracheophyta</taxon>
        <taxon>Spermatophyta</taxon>
        <taxon>Magnoliopsida</taxon>
        <taxon>eudicotyledons</taxon>
        <taxon>Gunneridae</taxon>
        <taxon>Pentapetalae</taxon>
        <taxon>asterids</taxon>
        <taxon>Ericales</taxon>
        <taxon>Theaceae</taxon>
        <taxon>Camellia</taxon>
    </lineage>
</organism>
<feature type="compositionally biased region" description="Polar residues" evidence="1">
    <location>
        <begin position="475"/>
        <end position="488"/>
    </location>
</feature>
<name>A0A4S4E9G4_CAMSN</name>
<protein>
    <submittedName>
        <fullName evidence="3">Uncharacterized protein</fullName>
    </submittedName>
</protein>
<evidence type="ECO:0000256" key="2">
    <source>
        <dbReference type="SAM" id="Phobius"/>
    </source>
</evidence>
<dbReference type="PANTHER" id="PTHR34962">
    <property type="entry name" value="EMBRYO DEFECTIVE 1703-RELATED"/>
    <property type="match status" value="1"/>
</dbReference>
<gene>
    <name evidence="3" type="ORF">TEA_028987</name>
</gene>
<evidence type="ECO:0000313" key="3">
    <source>
        <dbReference type="EMBL" id="THG12768.1"/>
    </source>
</evidence>
<dbReference type="Proteomes" id="UP000306102">
    <property type="component" value="Unassembled WGS sequence"/>
</dbReference>
<evidence type="ECO:0000256" key="1">
    <source>
        <dbReference type="SAM" id="MobiDB-lite"/>
    </source>
</evidence>
<evidence type="ECO:0000313" key="4">
    <source>
        <dbReference type="Proteomes" id="UP000306102"/>
    </source>
</evidence>
<dbReference type="AlphaFoldDB" id="A0A4S4E9G4"/>
<keyword evidence="4" id="KW-1185">Reference proteome</keyword>
<feature type="region of interest" description="Disordered" evidence="1">
    <location>
        <begin position="475"/>
        <end position="504"/>
    </location>
</feature>
<feature type="transmembrane region" description="Helical" evidence="2">
    <location>
        <begin position="167"/>
        <end position="187"/>
    </location>
</feature>